<dbReference type="EMBL" id="GBRH01200843">
    <property type="protein sequence ID" value="JAD97052.1"/>
    <property type="molecule type" value="Transcribed_RNA"/>
</dbReference>
<proteinExistence type="predicted"/>
<name>A0A0A9ELY9_ARUDO</name>
<dbReference type="AlphaFoldDB" id="A0A0A9ELY9"/>
<evidence type="ECO:0000313" key="2">
    <source>
        <dbReference type="EMBL" id="JAD97052.1"/>
    </source>
</evidence>
<feature type="chain" id="PRO_5002061932" description="Secreted protein" evidence="1">
    <location>
        <begin position="25"/>
        <end position="74"/>
    </location>
</feature>
<sequence length="74" mass="8020">MIPSSFACVFPLVGTVFLLPETHGVSSSSQECRISNCIDPQHQLEMCKSNQEPILLGSWPSQDSGSMQIQAPAK</sequence>
<evidence type="ECO:0008006" key="3">
    <source>
        <dbReference type="Google" id="ProtNLM"/>
    </source>
</evidence>
<accession>A0A0A9ELY9</accession>
<keyword evidence="1" id="KW-0732">Signal</keyword>
<organism evidence="2">
    <name type="scientific">Arundo donax</name>
    <name type="common">Giant reed</name>
    <name type="synonym">Donax arundinaceus</name>
    <dbReference type="NCBI Taxonomy" id="35708"/>
    <lineage>
        <taxon>Eukaryota</taxon>
        <taxon>Viridiplantae</taxon>
        <taxon>Streptophyta</taxon>
        <taxon>Embryophyta</taxon>
        <taxon>Tracheophyta</taxon>
        <taxon>Spermatophyta</taxon>
        <taxon>Magnoliopsida</taxon>
        <taxon>Liliopsida</taxon>
        <taxon>Poales</taxon>
        <taxon>Poaceae</taxon>
        <taxon>PACMAD clade</taxon>
        <taxon>Arundinoideae</taxon>
        <taxon>Arundineae</taxon>
        <taxon>Arundo</taxon>
    </lineage>
</organism>
<reference evidence="2" key="1">
    <citation type="submission" date="2014-09" db="EMBL/GenBank/DDBJ databases">
        <authorList>
            <person name="Magalhaes I.L.F."/>
            <person name="Oliveira U."/>
            <person name="Santos F.R."/>
            <person name="Vidigal T.H.D.A."/>
            <person name="Brescovit A.D."/>
            <person name="Santos A.J."/>
        </authorList>
    </citation>
    <scope>NUCLEOTIDE SEQUENCE</scope>
    <source>
        <tissue evidence="2">Shoot tissue taken approximately 20 cm above the soil surface</tissue>
    </source>
</reference>
<protein>
    <recommendedName>
        <fullName evidence="3">Secreted protein</fullName>
    </recommendedName>
</protein>
<reference evidence="2" key="2">
    <citation type="journal article" date="2015" name="Data Brief">
        <title>Shoot transcriptome of the giant reed, Arundo donax.</title>
        <authorList>
            <person name="Barrero R.A."/>
            <person name="Guerrero F.D."/>
            <person name="Moolhuijzen P."/>
            <person name="Goolsby J.A."/>
            <person name="Tidwell J."/>
            <person name="Bellgard S.E."/>
            <person name="Bellgard M.I."/>
        </authorList>
    </citation>
    <scope>NUCLEOTIDE SEQUENCE</scope>
    <source>
        <tissue evidence="2">Shoot tissue taken approximately 20 cm above the soil surface</tissue>
    </source>
</reference>
<feature type="signal peptide" evidence="1">
    <location>
        <begin position="1"/>
        <end position="24"/>
    </location>
</feature>
<evidence type="ECO:0000256" key="1">
    <source>
        <dbReference type="SAM" id="SignalP"/>
    </source>
</evidence>